<dbReference type="GO" id="GO:0012505">
    <property type="term" value="C:endomembrane system"/>
    <property type="evidence" value="ECO:0000318"/>
    <property type="project" value="GO_Central"/>
</dbReference>
<dbReference type="NCBIfam" id="TIGR00231">
    <property type="entry name" value="small_GTP"/>
    <property type="match status" value="1"/>
</dbReference>
<dbReference type="PROSITE" id="PS51419">
    <property type="entry name" value="RAB"/>
    <property type="match status" value="1"/>
</dbReference>
<dbReference type="SMART" id="SM00176">
    <property type="entry name" value="RAN"/>
    <property type="match status" value="1"/>
</dbReference>
<dbReference type="OrthoDB" id="25896at2759"/>
<dbReference type="GO" id="GO:0006890">
    <property type="term" value="P:retrograde vesicle-mediated transport, Golgi to endoplasmic reticulum"/>
    <property type="evidence" value="ECO:0000318"/>
    <property type="project" value="GO_Central"/>
</dbReference>
<keyword evidence="3" id="KW-1185">Reference proteome</keyword>
<dbReference type="SMART" id="SM00175">
    <property type="entry name" value="RAB"/>
    <property type="match status" value="1"/>
</dbReference>
<dbReference type="KEGG" id="tva:4741995"/>
<dbReference type="InParanoid" id="A2GEQ6"/>
<dbReference type="InterPro" id="IPR005225">
    <property type="entry name" value="Small_GTP-bd"/>
</dbReference>
<dbReference type="GO" id="GO:0005794">
    <property type="term" value="C:Golgi apparatus"/>
    <property type="evidence" value="ECO:0000318"/>
    <property type="project" value="GO_Central"/>
</dbReference>
<dbReference type="FunFam" id="3.40.50.300:FF:002280">
    <property type="entry name" value="Small GTP-binding protein, putative"/>
    <property type="match status" value="1"/>
</dbReference>
<dbReference type="PROSITE" id="PS51421">
    <property type="entry name" value="RAS"/>
    <property type="match status" value="1"/>
</dbReference>
<dbReference type="VEuPathDB" id="TrichDB:TVAG_504530"/>
<dbReference type="GO" id="GO:0005829">
    <property type="term" value="C:cytosol"/>
    <property type="evidence" value="ECO:0007669"/>
    <property type="project" value="GOC"/>
</dbReference>
<dbReference type="Pfam" id="PF00071">
    <property type="entry name" value="Ras"/>
    <property type="match status" value="1"/>
</dbReference>
<name>A2GEQ6_TRIV3</name>
<dbReference type="VEuPathDB" id="TrichDB:TVAGG3_0353900"/>
<dbReference type="Proteomes" id="UP000001542">
    <property type="component" value="Unassembled WGS sequence"/>
</dbReference>
<dbReference type="eggNOG" id="KOG0092">
    <property type="taxonomic scope" value="Eukaryota"/>
</dbReference>
<dbReference type="GO" id="GO:0005525">
    <property type="term" value="F:GTP binding"/>
    <property type="evidence" value="ECO:0007669"/>
    <property type="project" value="InterPro"/>
</dbReference>
<dbReference type="SMART" id="SM00173">
    <property type="entry name" value="RAS"/>
    <property type="match status" value="1"/>
</dbReference>
<evidence type="ECO:0000313" key="3">
    <source>
        <dbReference type="Proteomes" id="UP000001542"/>
    </source>
</evidence>
<accession>A2GEQ6</accession>
<evidence type="ECO:0000256" key="1">
    <source>
        <dbReference type="ARBA" id="ARBA00022741"/>
    </source>
</evidence>
<dbReference type="EMBL" id="DS115407">
    <property type="protein sequence ID" value="EAX84362.1"/>
    <property type="molecule type" value="Genomic_DNA"/>
</dbReference>
<dbReference type="STRING" id="5722.A2GEQ6"/>
<dbReference type="PRINTS" id="PR00449">
    <property type="entry name" value="RASTRNSFRMNG"/>
</dbReference>
<dbReference type="InterPro" id="IPR001806">
    <property type="entry name" value="Small_GTPase"/>
</dbReference>
<dbReference type="AlphaFoldDB" id="A2GEQ6"/>
<dbReference type="GO" id="GO:0006891">
    <property type="term" value="P:intra-Golgi vesicle-mediated transport"/>
    <property type="evidence" value="ECO:0000318"/>
    <property type="project" value="GO_Central"/>
</dbReference>
<dbReference type="InterPro" id="IPR027417">
    <property type="entry name" value="P-loop_NTPase"/>
</dbReference>
<organism evidence="2 3">
    <name type="scientific">Trichomonas vaginalis (strain ATCC PRA-98 / G3)</name>
    <dbReference type="NCBI Taxonomy" id="412133"/>
    <lineage>
        <taxon>Eukaryota</taxon>
        <taxon>Metamonada</taxon>
        <taxon>Parabasalia</taxon>
        <taxon>Trichomonadida</taxon>
        <taxon>Trichomonadidae</taxon>
        <taxon>Trichomonas</taxon>
    </lineage>
</organism>
<dbReference type="SMART" id="SM00174">
    <property type="entry name" value="RHO"/>
    <property type="match status" value="1"/>
</dbReference>
<protein>
    <submittedName>
        <fullName evidence="2">Small GTP-binding protein, putative</fullName>
    </submittedName>
</protein>
<evidence type="ECO:0000313" key="2">
    <source>
        <dbReference type="EMBL" id="EAX84362.1"/>
    </source>
</evidence>
<sequence length="190" mass="21247">MSITAKVVLVGDSRVGKTSILHRITTGDSNFRSIKPTISGNSERIPIEVDGKKVTLDIWDTAGTEAYQSLAPMFARNAQVCLCVFDLNDQASFDSIPGWIQMMEASEDIPYYYIIGNKSDLETKIPQEQLDTYINHSSYRYYQVSALTGYQIDVLFDDIARDVSQNEAATAQKENINLESQPEQNQKGCC</sequence>
<dbReference type="GO" id="GO:0006886">
    <property type="term" value="P:intracellular protein transport"/>
    <property type="evidence" value="ECO:0000318"/>
    <property type="project" value="GO_Central"/>
</dbReference>
<dbReference type="RefSeq" id="XP_001297292.1">
    <property type="nucleotide sequence ID" value="XM_001297291.1"/>
</dbReference>
<dbReference type="Gene3D" id="3.40.50.300">
    <property type="entry name" value="P-loop containing nucleotide triphosphate hydrolases"/>
    <property type="match status" value="1"/>
</dbReference>
<dbReference type="PANTHER" id="PTHR47978">
    <property type="match status" value="1"/>
</dbReference>
<gene>
    <name evidence="2" type="ORF">TVAG_504530</name>
</gene>
<dbReference type="GO" id="GO:0042147">
    <property type="term" value="P:retrograde transport, endosome to Golgi"/>
    <property type="evidence" value="ECO:0000318"/>
    <property type="project" value="GO_Central"/>
</dbReference>
<dbReference type="SUPFAM" id="SSF52540">
    <property type="entry name" value="P-loop containing nucleoside triphosphate hydrolases"/>
    <property type="match status" value="1"/>
</dbReference>
<reference evidence="2" key="1">
    <citation type="submission" date="2006-10" db="EMBL/GenBank/DDBJ databases">
        <authorList>
            <person name="Amadeo P."/>
            <person name="Zhao Q."/>
            <person name="Wortman J."/>
            <person name="Fraser-Liggett C."/>
            <person name="Carlton J."/>
        </authorList>
    </citation>
    <scope>NUCLEOTIDE SEQUENCE</scope>
    <source>
        <strain evidence="2">G3</strain>
    </source>
</reference>
<keyword evidence="1" id="KW-0547">Nucleotide-binding</keyword>
<dbReference type="CDD" id="cd00154">
    <property type="entry name" value="Rab"/>
    <property type="match status" value="1"/>
</dbReference>
<dbReference type="GO" id="GO:0003924">
    <property type="term" value="F:GTPase activity"/>
    <property type="evidence" value="ECO:0000318"/>
    <property type="project" value="GO_Central"/>
</dbReference>
<reference evidence="2" key="2">
    <citation type="journal article" date="2007" name="Science">
        <title>Draft genome sequence of the sexually transmitted pathogen Trichomonas vaginalis.</title>
        <authorList>
            <person name="Carlton J.M."/>
            <person name="Hirt R.P."/>
            <person name="Silva J.C."/>
            <person name="Delcher A.L."/>
            <person name="Schatz M."/>
            <person name="Zhao Q."/>
            <person name="Wortman J.R."/>
            <person name="Bidwell S.L."/>
            <person name="Alsmark U.C.M."/>
            <person name="Besteiro S."/>
            <person name="Sicheritz-Ponten T."/>
            <person name="Noel C.J."/>
            <person name="Dacks J.B."/>
            <person name="Foster P.G."/>
            <person name="Simillion C."/>
            <person name="Van de Peer Y."/>
            <person name="Miranda-Saavedra D."/>
            <person name="Barton G.J."/>
            <person name="Westrop G.D."/>
            <person name="Mueller S."/>
            <person name="Dessi D."/>
            <person name="Fiori P.L."/>
            <person name="Ren Q."/>
            <person name="Paulsen I."/>
            <person name="Zhang H."/>
            <person name="Bastida-Corcuera F.D."/>
            <person name="Simoes-Barbosa A."/>
            <person name="Brown M.T."/>
            <person name="Hayes R.D."/>
            <person name="Mukherjee M."/>
            <person name="Okumura C.Y."/>
            <person name="Schneider R."/>
            <person name="Smith A.J."/>
            <person name="Vanacova S."/>
            <person name="Villalvazo M."/>
            <person name="Haas B.J."/>
            <person name="Pertea M."/>
            <person name="Feldblyum T.V."/>
            <person name="Utterback T.R."/>
            <person name="Shu C.L."/>
            <person name="Osoegawa K."/>
            <person name="de Jong P.J."/>
            <person name="Hrdy I."/>
            <person name="Horvathova L."/>
            <person name="Zubacova Z."/>
            <person name="Dolezal P."/>
            <person name="Malik S.B."/>
            <person name="Logsdon J.M. Jr."/>
            <person name="Henze K."/>
            <person name="Gupta A."/>
            <person name="Wang C.C."/>
            <person name="Dunne R.L."/>
            <person name="Upcroft J.A."/>
            <person name="Upcroft P."/>
            <person name="White O."/>
            <person name="Salzberg S.L."/>
            <person name="Tang P."/>
            <person name="Chiu C.-H."/>
            <person name="Lee Y.-S."/>
            <person name="Embley T.M."/>
            <person name="Coombs G.H."/>
            <person name="Mottram J.C."/>
            <person name="Tachezy J."/>
            <person name="Fraser-Liggett C.M."/>
            <person name="Johnson P.J."/>
        </authorList>
    </citation>
    <scope>NUCLEOTIDE SEQUENCE [LARGE SCALE GENOMIC DNA]</scope>
    <source>
        <strain evidence="2">G3</strain>
    </source>
</reference>
<proteinExistence type="predicted"/>
<dbReference type="SMR" id="A2GEQ6"/>